<name>A0A2V4CGW4_9FLAO</name>
<dbReference type="Proteomes" id="UP000247681">
    <property type="component" value="Unassembled WGS sequence"/>
</dbReference>
<accession>A0A2V4CGW4</accession>
<keyword evidence="3" id="KW-1185">Reference proteome</keyword>
<proteinExistence type="predicted"/>
<sequence>MIANAIIIYFKIIPSAFVQGNNFLISFKLEYKFRNFKSIKRHPQISFDYKCIANNYMNSKALIYKYLLFNQLKTNFLNRLIFLTYL</sequence>
<comment type="caution">
    <text evidence="2">The sequence shown here is derived from an EMBL/GenBank/DDBJ whole genome shotgun (WGS) entry which is preliminary data.</text>
</comment>
<protein>
    <submittedName>
        <fullName evidence="2">Uncharacterized protein</fullName>
    </submittedName>
</protein>
<dbReference type="AlphaFoldDB" id="A0A2V4CGW4"/>
<dbReference type="EMBL" id="QJHL01000002">
    <property type="protein sequence ID" value="PXY45214.1"/>
    <property type="molecule type" value="Genomic_DNA"/>
</dbReference>
<organism evidence="2 3">
    <name type="scientific">Flavobacterium hydrophilum</name>
    <dbReference type="NCBI Taxonomy" id="2211445"/>
    <lineage>
        <taxon>Bacteria</taxon>
        <taxon>Pseudomonadati</taxon>
        <taxon>Bacteroidota</taxon>
        <taxon>Flavobacteriia</taxon>
        <taxon>Flavobacteriales</taxon>
        <taxon>Flavobacteriaceae</taxon>
        <taxon>Flavobacterium</taxon>
    </lineage>
</organism>
<keyword evidence="1" id="KW-0472">Membrane</keyword>
<evidence type="ECO:0000313" key="3">
    <source>
        <dbReference type="Proteomes" id="UP000247681"/>
    </source>
</evidence>
<feature type="transmembrane region" description="Helical" evidence="1">
    <location>
        <begin position="6"/>
        <end position="27"/>
    </location>
</feature>
<evidence type="ECO:0000313" key="2">
    <source>
        <dbReference type="EMBL" id="PXY45214.1"/>
    </source>
</evidence>
<reference evidence="2 3" key="1">
    <citation type="submission" date="2018-05" db="EMBL/GenBank/DDBJ databases">
        <title>Flavobacterium sp. strain IMCC34758, incomplete genome.</title>
        <authorList>
            <person name="Joung Y."/>
        </authorList>
    </citation>
    <scope>NUCLEOTIDE SEQUENCE [LARGE SCALE GENOMIC DNA]</scope>
    <source>
        <strain evidence="2 3">IMCC34758</strain>
    </source>
</reference>
<evidence type="ECO:0000256" key="1">
    <source>
        <dbReference type="SAM" id="Phobius"/>
    </source>
</evidence>
<gene>
    <name evidence="2" type="ORF">DMB68_11000</name>
</gene>
<keyword evidence="1" id="KW-0812">Transmembrane</keyword>
<keyword evidence="1" id="KW-1133">Transmembrane helix</keyword>